<organism evidence="1">
    <name type="scientific">Arundo donax</name>
    <name type="common">Giant reed</name>
    <name type="synonym">Donax arundinaceus</name>
    <dbReference type="NCBI Taxonomy" id="35708"/>
    <lineage>
        <taxon>Eukaryota</taxon>
        <taxon>Viridiplantae</taxon>
        <taxon>Streptophyta</taxon>
        <taxon>Embryophyta</taxon>
        <taxon>Tracheophyta</taxon>
        <taxon>Spermatophyta</taxon>
        <taxon>Magnoliopsida</taxon>
        <taxon>Liliopsida</taxon>
        <taxon>Poales</taxon>
        <taxon>Poaceae</taxon>
        <taxon>PACMAD clade</taxon>
        <taxon>Arundinoideae</taxon>
        <taxon>Arundineae</taxon>
        <taxon>Arundo</taxon>
    </lineage>
</organism>
<reference evidence="1" key="1">
    <citation type="submission" date="2014-09" db="EMBL/GenBank/DDBJ databases">
        <authorList>
            <person name="Magalhaes I.L.F."/>
            <person name="Oliveira U."/>
            <person name="Santos F.R."/>
            <person name="Vidigal T.H.D.A."/>
            <person name="Brescovit A.D."/>
            <person name="Santos A.J."/>
        </authorList>
    </citation>
    <scope>NUCLEOTIDE SEQUENCE</scope>
    <source>
        <tissue evidence="1">Shoot tissue taken approximately 20 cm above the soil surface</tissue>
    </source>
</reference>
<reference evidence="1" key="2">
    <citation type="journal article" date="2015" name="Data Brief">
        <title>Shoot transcriptome of the giant reed, Arundo donax.</title>
        <authorList>
            <person name="Barrero R.A."/>
            <person name="Guerrero F.D."/>
            <person name="Moolhuijzen P."/>
            <person name="Goolsby J.A."/>
            <person name="Tidwell J."/>
            <person name="Bellgard S.E."/>
            <person name="Bellgard M.I."/>
        </authorList>
    </citation>
    <scope>NUCLEOTIDE SEQUENCE</scope>
    <source>
        <tissue evidence="1">Shoot tissue taken approximately 20 cm above the soil surface</tissue>
    </source>
</reference>
<dbReference type="AlphaFoldDB" id="A0A0A8YTM6"/>
<proteinExistence type="predicted"/>
<dbReference type="EMBL" id="GBRH01269970">
    <property type="protein sequence ID" value="JAD27925.1"/>
    <property type="molecule type" value="Transcribed_RNA"/>
</dbReference>
<evidence type="ECO:0000313" key="1">
    <source>
        <dbReference type="EMBL" id="JAD27925.1"/>
    </source>
</evidence>
<sequence>MVVGVTCLFEATICLFAKQGRQGIGSGDGCWYLDSPYILFVYCLLR</sequence>
<name>A0A0A8YTM6_ARUDO</name>
<accession>A0A0A8YTM6</accession>
<protein>
    <submittedName>
        <fullName evidence="1">Uncharacterized protein</fullName>
    </submittedName>
</protein>